<evidence type="ECO:0000256" key="3">
    <source>
        <dbReference type="PIRNR" id="PIRNR001365"/>
    </source>
</evidence>
<gene>
    <name evidence="4" type="ORF">ACFFI0_19120</name>
</gene>
<comment type="caution">
    <text evidence="4">The sequence shown here is derived from an EMBL/GenBank/DDBJ whole genome shotgun (WGS) entry which is preliminary data.</text>
</comment>
<dbReference type="EMBL" id="JBHLWO010000002">
    <property type="protein sequence ID" value="MFC0320447.1"/>
    <property type="molecule type" value="Genomic_DNA"/>
</dbReference>
<dbReference type="SMART" id="SM01130">
    <property type="entry name" value="DHDPS"/>
    <property type="match status" value="1"/>
</dbReference>
<dbReference type="PIRSF" id="PIRSF001365">
    <property type="entry name" value="DHDPS"/>
    <property type="match status" value="1"/>
</dbReference>
<dbReference type="InterPro" id="IPR002220">
    <property type="entry name" value="DapA-like"/>
</dbReference>
<dbReference type="Gene3D" id="3.20.20.70">
    <property type="entry name" value="Aldolase class I"/>
    <property type="match status" value="1"/>
</dbReference>
<proteinExistence type="inferred from homology"/>
<dbReference type="RefSeq" id="WP_130858487.1">
    <property type="nucleotide sequence ID" value="NZ_JBHLWO010000002.1"/>
</dbReference>
<evidence type="ECO:0000256" key="1">
    <source>
        <dbReference type="ARBA" id="ARBA00007592"/>
    </source>
</evidence>
<keyword evidence="5" id="KW-1185">Reference proteome</keyword>
<dbReference type="PANTHER" id="PTHR12128">
    <property type="entry name" value="DIHYDRODIPICOLINATE SYNTHASE"/>
    <property type="match status" value="1"/>
</dbReference>
<evidence type="ECO:0000256" key="2">
    <source>
        <dbReference type="ARBA" id="ARBA00023239"/>
    </source>
</evidence>
<reference evidence="4 5" key="1">
    <citation type="submission" date="2024-09" db="EMBL/GenBank/DDBJ databases">
        <authorList>
            <person name="Sun Q."/>
            <person name="Mori K."/>
        </authorList>
    </citation>
    <scope>NUCLEOTIDE SEQUENCE [LARGE SCALE GENOMIC DNA]</scope>
    <source>
        <strain evidence="4 5">CCM 7765</strain>
    </source>
</reference>
<dbReference type="CDD" id="cd00408">
    <property type="entry name" value="DHDPS-like"/>
    <property type="match status" value="1"/>
</dbReference>
<dbReference type="InterPro" id="IPR013785">
    <property type="entry name" value="Aldolase_TIM"/>
</dbReference>
<dbReference type="SUPFAM" id="SSF51569">
    <property type="entry name" value="Aldolase"/>
    <property type="match status" value="1"/>
</dbReference>
<organism evidence="4 5">
    <name type="scientific">Olivibacter oleidegradans</name>
    <dbReference type="NCBI Taxonomy" id="760123"/>
    <lineage>
        <taxon>Bacteria</taxon>
        <taxon>Pseudomonadati</taxon>
        <taxon>Bacteroidota</taxon>
        <taxon>Sphingobacteriia</taxon>
        <taxon>Sphingobacteriales</taxon>
        <taxon>Sphingobacteriaceae</taxon>
        <taxon>Olivibacter</taxon>
    </lineage>
</organism>
<sequence>MVPLKANEIYGNWATLLLPLDDDESINFKQLEDEIDTLIAHGVNGIYSNGTAGEFYNQTEDEFDQINEILATKCNAASMPFQIGCSHMSPKISLERLKRAKLLKPSAVQVILPDWFVPSQAEIIHFLTRLAEEADPIRLVLYNPPHAKTKLLPSDFAEILLAGIPLAGCKVSGGDEKWYREMSELLVPFSVFVPGHQLATGISQGAHGTYSNVACLHPAFAQNWYNDMVNKTGDPFEMQSRIQQFMQQCMVPYIRDQAYANQAVDKFMAAVGGWTPISTRLRWPYRWIPEEEIHVVKQRCAELLPEVFMQRSTKNQNTKP</sequence>
<dbReference type="Proteomes" id="UP001589774">
    <property type="component" value="Unassembled WGS sequence"/>
</dbReference>
<comment type="similarity">
    <text evidence="1 3">Belongs to the DapA family.</text>
</comment>
<evidence type="ECO:0000313" key="5">
    <source>
        <dbReference type="Proteomes" id="UP001589774"/>
    </source>
</evidence>
<dbReference type="Pfam" id="PF00701">
    <property type="entry name" value="DHDPS"/>
    <property type="match status" value="1"/>
</dbReference>
<accession>A0ABV6HNJ9</accession>
<name>A0ABV6HNJ9_9SPHI</name>
<dbReference type="PANTHER" id="PTHR12128:SF66">
    <property type="entry name" value="4-HYDROXY-2-OXOGLUTARATE ALDOLASE, MITOCHONDRIAL"/>
    <property type="match status" value="1"/>
</dbReference>
<protein>
    <submittedName>
        <fullName evidence="4">Dihydrodipicolinate synthase family protein</fullName>
    </submittedName>
</protein>
<evidence type="ECO:0000313" key="4">
    <source>
        <dbReference type="EMBL" id="MFC0320447.1"/>
    </source>
</evidence>
<keyword evidence="2 3" id="KW-0456">Lyase</keyword>